<dbReference type="CDD" id="cd06193">
    <property type="entry name" value="siderophore_interacting"/>
    <property type="match status" value="1"/>
</dbReference>
<dbReference type="InterPro" id="IPR017927">
    <property type="entry name" value="FAD-bd_FR_type"/>
</dbReference>
<dbReference type="SUPFAM" id="SSF63380">
    <property type="entry name" value="Riboflavin synthase domain-like"/>
    <property type="match status" value="1"/>
</dbReference>
<dbReference type="AlphaFoldDB" id="A0A841LZM9"/>
<keyword evidence="4" id="KW-1185">Reference proteome</keyword>
<dbReference type="Gene3D" id="2.40.30.10">
    <property type="entry name" value="Translation factors"/>
    <property type="match status" value="1"/>
</dbReference>
<dbReference type="PANTHER" id="PTHR30157:SF0">
    <property type="entry name" value="NADPH-DEPENDENT FERRIC-CHELATE REDUCTASE"/>
    <property type="match status" value="1"/>
</dbReference>
<accession>A0A841LZM9</accession>
<dbReference type="InterPro" id="IPR039374">
    <property type="entry name" value="SIP_fam"/>
</dbReference>
<dbReference type="Gene3D" id="3.40.50.80">
    <property type="entry name" value="Nucleotide-binding domain of ferredoxin-NADP reductase (FNR) module"/>
    <property type="match status" value="1"/>
</dbReference>
<feature type="domain" description="FAD-binding FR-type" evidence="2">
    <location>
        <begin position="14"/>
        <end position="117"/>
    </location>
</feature>
<dbReference type="RefSeq" id="WP_343060974.1">
    <property type="nucleotide sequence ID" value="NZ_JACIIU010000005.1"/>
</dbReference>
<sequence length="248" mass="27406">MNISDNAAPSRPKLPEWTLTVVEAFNVTPKMRRVIVTTDNIEAFNYQAGQALVMQIPLGDGETGRRDYTIRALDKAKKHIALDFVLHGTTPAPTWAGNVKAGDTITARGPRGRTVFNPSADWHLLTGDETCIPAILHIIETMHAGTRVFAFIEVANAEEQQPFETQADAKVEWINREGQHAGPSSIVLDQVSAFQFPEGIGHAYLIGETSNVRALRHHLIDRGFNRNQIASEGYWRPGRVGGHDHVDD</sequence>
<dbReference type="GO" id="GO:0016491">
    <property type="term" value="F:oxidoreductase activity"/>
    <property type="evidence" value="ECO:0007669"/>
    <property type="project" value="InterPro"/>
</dbReference>
<dbReference type="EMBL" id="JACIIU010000005">
    <property type="protein sequence ID" value="MBB6261069.1"/>
    <property type="molecule type" value="Genomic_DNA"/>
</dbReference>
<dbReference type="InterPro" id="IPR007037">
    <property type="entry name" value="SIP_rossman_dom"/>
</dbReference>
<protein>
    <submittedName>
        <fullName evidence="3">NADPH-dependent ferric siderophore reductase</fullName>
    </submittedName>
</protein>
<evidence type="ECO:0000256" key="1">
    <source>
        <dbReference type="ARBA" id="ARBA00035644"/>
    </source>
</evidence>
<dbReference type="InterPro" id="IPR039261">
    <property type="entry name" value="FNR_nucleotide-bd"/>
</dbReference>
<dbReference type="PANTHER" id="PTHR30157">
    <property type="entry name" value="FERRIC REDUCTASE, NADPH-DEPENDENT"/>
    <property type="match status" value="1"/>
</dbReference>
<evidence type="ECO:0000259" key="2">
    <source>
        <dbReference type="PROSITE" id="PS51384"/>
    </source>
</evidence>
<gene>
    <name evidence="3" type="ORF">FHS77_001617</name>
</gene>
<evidence type="ECO:0000313" key="4">
    <source>
        <dbReference type="Proteomes" id="UP000555393"/>
    </source>
</evidence>
<dbReference type="InterPro" id="IPR017938">
    <property type="entry name" value="Riboflavin_synthase-like_b-brl"/>
</dbReference>
<dbReference type="PROSITE" id="PS51384">
    <property type="entry name" value="FAD_FR"/>
    <property type="match status" value="1"/>
</dbReference>
<dbReference type="InterPro" id="IPR013113">
    <property type="entry name" value="SIP_FAD-bd"/>
</dbReference>
<evidence type="ECO:0000313" key="3">
    <source>
        <dbReference type="EMBL" id="MBB6261069.1"/>
    </source>
</evidence>
<comment type="caution">
    <text evidence="3">The sequence shown here is derived from an EMBL/GenBank/DDBJ whole genome shotgun (WGS) entry which is preliminary data.</text>
</comment>
<dbReference type="Pfam" id="PF04954">
    <property type="entry name" value="SIP"/>
    <property type="match status" value="1"/>
</dbReference>
<name>A0A841LZM9_9HYPH</name>
<reference evidence="3 4" key="1">
    <citation type="submission" date="2020-08" db="EMBL/GenBank/DDBJ databases">
        <title>Genomic Encyclopedia of Type Strains, Phase IV (KMG-IV): sequencing the most valuable type-strain genomes for metagenomic binning, comparative biology and taxonomic classification.</title>
        <authorList>
            <person name="Goeker M."/>
        </authorList>
    </citation>
    <scope>NUCLEOTIDE SEQUENCE [LARGE SCALE GENOMIC DNA]</scope>
    <source>
        <strain evidence="3 4">DSM 22336</strain>
    </source>
</reference>
<organism evidence="3 4">
    <name type="scientific">Paenochrobactrum gallinarii</name>
    <dbReference type="NCBI Taxonomy" id="643673"/>
    <lineage>
        <taxon>Bacteria</taxon>
        <taxon>Pseudomonadati</taxon>
        <taxon>Pseudomonadota</taxon>
        <taxon>Alphaproteobacteria</taxon>
        <taxon>Hyphomicrobiales</taxon>
        <taxon>Brucellaceae</taxon>
        <taxon>Paenochrobactrum</taxon>
    </lineage>
</organism>
<dbReference type="Proteomes" id="UP000555393">
    <property type="component" value="Unassembled WGS sequence"/>
</dbReference>
<comment type="similarity">
    <text evidence="1">Belongs to the SIP oxidoreductase family.</text>
</comment>
<proteinExistence type="inferred from homology"/>
<dbReference type="Pfam" id="PF08021">
    <property type="entry name" value="FAD_binding_9"/>
    <property type="match status" value="1"/>
</dbReference>